<organism evidence="4 5">
    <name type="scientific">Brevibacillus porteri</name>
    <dbReference type="NCBI Taxonomy" id="2126350"/>
    <lineage>
        <taxon>Bacteria</taxon>
        <taxon>Bacillati</taxon>
        <taxon>Bacillota</taxon>
        <taxon>Bacilli</taxon>
        <taxon>Bacillales</taxon>
        <taxon>Paenibacillaceae</taxon>
        <taxon>Brevibacillus</taxon>
    </lineage>
</organism>
<dbReference type="RefSeq" id="WP_106835157.1">
    <property type="nucleotide sequence ID" value="NZ_JARMEW010000041.1"/>
</dbReference>
<reference evidence="4 5" key="1">
    <citation type="submission" date="2018-03" db="EMBL/GenBank/DDBJ databases">
        <title>Brevisbacillus phylogenomics.</title>
        <authorList>
            <person name="Dunlap C."/>
        </authorList>
    </citation>
    <scope>NUCLEOTIDE SEQUENCE [LARGE SCALE GENOMIC DNA]</scope>
    <source>
        <strain evidence="4 5">NRRL B-41110</strain>
    </source>
</reference>
<protein>
    <recommendedName>
        <fullName evidence="6">DUF115 domain-containing protein</fullName>
    </recommendedName>
</protein>
<evidence type="ECO:0000313" key="5">
    <source>
        <dbReference type="Proteomes" id="UP000241645"/>
    </source>
</evidence>
<dbReference type="PANTHER" id="PTHR41786:SF1">
    <property type="entry name" value="6-HYDROXYMETHYLPTERIN DIPHOSPHOKINASE MPTE-LIKE DOMAIN-CONTAINING PROTEIN"/>
    <property type="match status" value="1"/>
</dbReference>
<dbReference type="EMBL" id="PXZO01000033">
    <property type="protein sequence ID" value="PSK08474.1"/>
    <property type="molecule type" value="Genomic_DNA"/>
</dbReference>
<dbReference type="GeneID" id="95751918"/>
<evidence type="ECO:0000259" key="3">
    <source>
        <dbReference type="Pfam" id="PF20157"/>
    </source>
</evidence>
<accession>A0ABX5FMU8</accession>
<evidence type="ECO:0000313" key="4">
    <source>
        <dbReference type="EMBL" id="PSK08474.1"/>
    </source>
</evidence>
<dbReference type="Pfam" id="PF20157">
    <property type="entry name" value="Maf_flag10_N"/>
    <property type="match status" value="1"/>
</dbReference>
<keyword evidence="5" id="KW-1185">Reference proteome</keyword>
<feature type="coiled-coil region" evidence="1">
    <location>
        <begin position="497"/>
        <end position="547"/>
    </location>
</feature>
<feature type="domain" description="6-hydroxymethylpterin diphosphokinase MptE-like" evidence="2">
    <location>
        <begin position="207"/>
        <end position="383"/>
    </location>
</feature>
<evidence type="ECO:0000256" key="1">
    <source>
        <dbReference type="SAM" id="Coils"/>
    </source>
</evidence>
<keyword evidence="1" id="KW-0175">Coiled coil</keyword>
<dbReference type="PANTHER" id="PTHR41786">
    <property type="entry name" value="MOTILITY ACCESSORY FACTOR MAF"/>
    <property type="match status" value="1"/>
</dbReference>
<dbReference type="InterPro" id="IPR045376">
    <property type="entry name" value="Maf_N"/>
</dbReference>
<name>A0ABX5FMU8_9BACL</name>
<evidence type="ECO:0000259" key="2">
    <source>
        <dbReference type="Pfam" id="PF01973"/>
    </source>
</evidence>
<dbReference type="Proteomes" id="UP000241645">
    <property type="component" value="Unassembled WGS sequence"/>
</dbReference>
<proteinExistence type="predicted"/>
<feature type="domain" description="Glycosyltransferase Maf N-terminal" evidence="3">
    <location>
        <begin position="8"/>
        <end position="115"/>
    </location>
</feature>
<dbReference type="InterPro" id="IPR002826">
    <property type="entry name" value="MptE-like"/>
</dbReference>
<evidence type="ECO:0008006" key="6">
    <source>
        <dbReference type="Google" id="ProtNLM"/>
    </source>
</evidence>
<sequence>MILIDNITYLKKNFQETWGILQENQKELDRSNFHVEAAKNGQSTLTVQNELGFNYLHSKYDPAAEAEKIISQYKDIDESKEVIFFGIGLGYHVEAFIRLHPNVSYSLYEPKLCAFNEFLSNRQLHKVLSRKLKNLYIGLEEKYLTKNLTHFLNYAKREVVFIILPSYERVFQEETKYFIEEFRDKVFLKRANISANLSFAKRLTVNSIINLPTTIKTPNILHEKPGNFVGKPVILVSAGPSLDEEYENLRYIKENGLAYIFSVGTSINSLIENGIYPDAACTYDGSEENQMVFEKVIERGINSIPLIYGSVVGHELIPKYLGPLANFIVARDYVAPLYLKRKDEKSIEFLDNSKSIAIITLQLLYKLGCNPVILVGQNLAFSGDRWYSKAITYVGKVSEQQRREAILVKDVEGNDVYTNRGLDMFRKEMEHYVNLYTDLEVINTTKGGAHIAKTTYIPLEKVIRERLLDKNIVSNDWITKNAVQYDLVHFQEKADWMNELQIKLDNVYRTLDNLLADMEYQLKRKNAKELERLFNKFDKAFDKLQANHFFVLLVQTMNGTEFEFIMEMFKELRFSNDTFLKAERVTKEFRSYMENCRLDIKKVKEIMDTLHREVNEYATCAK</sequence>
<comment type="caution">
    <text evidence="4">The sequence shown here is derived from an EMBL/GenBank/DDBJ whole genome shotgun (WGS) entry which is preliminary data.</text>
</comment>
<gene>
    <name evidence="4" type="ORF">C7R92_17640</name>
</gene>
<dbReference type="Pfam" id="PF01973">
    <property type="entry name" value="MptE-like"/>
    <property type="match status" value="1"/>
</dbReference>